<gene>
    <name evidence="1" type="ORF">K1X13_16890</name>
</gene>
<sequence length="214" mass="22894">MADIPQWHLAGDWFDVCSCSMPCPCEFAQAPTGNHCQGVLAYHVREGSYGDVSLDGLNVVALGEFEGNVWDGAKVALGMYVDDRADEAQQQALLAIFGGEAGGWPGQFAETVGEMRGMERVPITMEVSGDLSRFSVEVPGRVSALAEALTGPTTPPGARVQMLNPPGSEVGPGQVATWAVATTDHVDAPAFGFQWQWDGRSSKHIPFDWRGPDE</sequence>
<reference evidence="1 2" key="1">
    <citation type="submission" date="2021-08" db="EMBL/GenBank/DDBJ databases">
        <title>Nocardioides bacterium WL0053 sp. nov., isolated from the sediment.</title>
        <authorList>
            <person name="Wang L."/>
            <person name="Zhang D."/>
            <person name="Zhang A."/>
        </authorList>
    </citation>
    <scope>NUCLEOTIDE SEQUENCE [LARGE SCALE GENOMIC DNA]</scope>
    <source>
        <strain evidence="1 2">WL0053</strain>
    </source>
</reference>
<protein>
    <submittedName>
        <fullName evidence="1">DUF1326 domain-containing protein</fullName>
    </submittedName>
</protein>
<proteinExistence type="predicted"/>
<dbReference type="RefSeq" id="WP_221026311.1">
    <property type="nucleotide sequence ID" value="NZ_JAIEZQ010000003.1"/>
</dbReference>
<evidence type="ECO:0000313" key="1">
    <source>
        <dbReference type="EMBL" id="MBY9076513.1"/>
    </source>
</evidence>
<name>A0ABS7RN77_9ACTN</name>
<dbReference type="InterPro" id="IPR009758">
    <property type="entry name" value="DUF1326"/>
</dbReference>
<dbReference type="Proteomes" id="UP000754710">
    <property type="component" value="Unassembled WGS sequence"/>
</dbReference>
<dbReference type="EMBL" id="JAIEZQ010000003">
    <property type="protein sequence ID" value="MBY9076513.1"/>
    <property type="molecule type" value="Genomic_DNA"/>
</dbReference>
<keyword evidence="2" id="KW-1185">Reference proteome</keyword>
<dbReference type="Pfam" id="PF07040">
    <property type="entry name" value="DUF1326"/>
    <property type="match status" value="1"/>
</dbReference>
<comment type="caution">
    <text evidence="1">The sequence shown here is derived from an EMBL/GenBank/DDBJ whole genome shotgun (WGS) entry which is preliminary data.</text>
</comment>
<dbReference type="PIRSF" id="PIRSF033303">
    <property type="entry name" value="UCP033303"/>
    <property type="match status" value="1"/>
</dbReference>
<accession>A0ABS7RN77</accession>
<organism evidence="1 2">
    <name type="scientific">Nocardioides jiangsuensis</name>
    <dbReference type="NCBI Taxonomy" id="2866161"/>
    <lineage>
        <taxon>Bacteria</taxon>
        <taxon>Bacillati</taxon>
        <taxon>Actinomycetota</taxon>
        <taxon>Actinomycetes</taxon>
        <taxon>Propionibacteriales</taxon>
        <taxon>Nocardioidaceae</taxon>
        <taxon>Nocardioides</taxon>
    </lineage>
</organism>
<evidence type="ECO:0000313" key="2">
    <source>
        <dbReference type="Proteomes" id="UP000754710"/>
    </source>
</evidence>
<dbReference type="InterPro" id="IPR014581">
    <property type="entry name" value="UCP033303"/>
</dbReference>